<dbReference type="GO" id="GO:0000421">
    <property type="term" value="C:autophagosome membrane"/>
    <property type="evidence" value="ECO:0007669"/>
    <property type="project" value="TreeGrafter"/>
</dbReference>
<evidence type="ECO:0000256" key="1">
    <source>
        <dbReference type="SAM" id="Phobius"/>
    </source>
</evidence>
<dbReference type="InterPro" id="IPR011256">
    <property type="entry name" value="Reg_factor_effector_dom_sf"/>
</dbReference>
<dbReference type="OrthoDB" id="2140079at2759"/>
<feature type="transmembrane region" description="Helical" evidence="1">
    <location>
        <begin position="6"/>
        <end position="26"/>
    </location>
</feature>
<sequence>MDTDIVLLGIIGLIVAVVVGILVYAIHSGLFHKVTVTTGAPPIGKFTGAYKHFRGPYRDSGATFRAVGRICPDKKCFGVWYDDPDLVPPAKLRWITGAIVAEGDQKPDPETVTALQNKGYKIQDFPGVARAVKTSYPFVTTLSIFLAVMRVYSALDDYIKTRGLEAGPFVDVYDRANSVSHFMAPLEHHDLFYVPEVKKP</sequence>
<protein>
    <submittedName>
        <fullName evidence="2">TEX264 protein</fullName>
    </submittedName>
</protein>
<dbReference type="GO" id="GO:0106300">
    <property type="term" value="P:protein-DNA covalent cross-linking repair"/>
    <property type="evidence" value="ECO:0007669"/>
    <property type="project" value="TreeGrafter"/>
</dbReference>
<keyword evidence="1" id="KW-0812">Transmembrane</keyword>
<dbReference type="PANTHER" id="PTHR15949:SF3">
    <property type="entry name" value="TESTIS-EXPRESSED PROTEIN 264"/>
    <property type="match status" value="1"/>
</dbReference>
<accession>A0A8K0EG31</accession>
<name>A0A8K0EG31_BRALA</name>
<evidence type="ECO:0000313" key="3">
    <source>
        <dbReference type="Proteomes" id="UP000838412"/>
    </source>
</evidence>
<keyword evidence="3" id="KW-1185">Reference proteome</keyword>
<dbReference type="Gene3D" id="3.20.80.10">
    <property type="entry name" value="Regulatory factor, effector binding domain"/>
    <property type="match status" value="1"/>
</dbReference>
<proteinExistence type="predicted"/>
<dbReference type="Proteomes" id="UP000838412">
    <property type="component" value="Chromosome 16"/>
</dbReference>
<gene>
    <name evidence="2" type="primary">TEX264</name>
    <name evidence="2" type="ORF">BLAG_LOCUS9229</name>
</gene>
<dbReference type="PANTHER" id="PTHR15949">
    <property type="entry name" value="TESTIS-EXPRESSED PROTEIN 264"/>
    <property type="match status" value="1"/>
</dbReference>
<reference evidence="2" key="1">
    <citation type="submission" date="2022-01" db="EMBL/GenBank/DDBJ databases">
        <authorList>
            <person name="Braso-Vives M."/>
        </authorList>
    </citation>
    <scope>NUCLEOTIDE SEQUENCE</scope>
</reference>
<dbReference type="EMBL" id="OV696701">
    <property type="protein sequence ID" value="CAH1247612.1"/>
    <property type="molecule type" value="Genomic_DNA"/>
</dbReference>
<dbReference type="AlphaFoldDB" id="A0A8K0EG31"/>
<keyword evidence="1" id="KW-0472">Membrane</keyword>
<evidence type="ECO:0000313" key="2">
    <source>
        <dbReference type="EMBL" id="CAH1247612.1"/>
    </source>
</evidence>
<dbReference type="GO" id="GO:0005634">
    <property type="term" value="C:nucleus"/>
    <property type="evidence" value="ECO:0007669"/>
    <property type="project" value="TreeGrafter"/>
</dbReference>
<dbReference type="SUPFAM" id="SSF55136">
    <property type="entry name" value="Probable bacterial effector-binding domain"/>
    <property type="match status" value="1"/>
</dbReference>
<organism evidence="2 3">
    <name type="scientific">Branchiostoma lanceolatum</name>
    <name type="common">Common lancelet</name>
    <name type="synonym">Amphioxus lanceolatum</name>
    <dbReference type="NCBI Taxonomy" id="7740"/>
    <lineage>
        <taxon>Eukaryota</taxon>
        <taxon>Metazoa</taxon>
        <taxon>Chordata</taxon>
        <taxon>Cephalochordata</taxon>
        <taxon>Leptocardii</taxon>
        <taxon>Amphioxiformes</taxon>
        <taxon>Branchiostomatidae</taxon>
        <taxon>Branchiostoma</taxon>
    </lineage>
</organism>
<keyword evidence="1" id="KW-1133">Transmembrane helix</keyword>
<dbReference type="GO" id="GO:0005657">
    <property type="term" value="C:replication fork"/>
    <property type="evidence" value="ECO:0007669"/>
    <property type="project" value="TreeGrafter"/>
</dbReference>
<dbReference type="GO" id="GO:0061709">
    <property type="term" value="P:reticulophagy"/>
    <property type="evidence" value="ECO:0007669"/>
    <property type="project" value="TreeGrafter"/>
</dbReference>
<dbReference type="GO" id="GO:0005789">
    <property type="term" value="C:endoplasmic reticulum membrane"/>
    <property type="evidence" value="ECO:0007669"/>
    <property type="project" value="TreeGrafter"/>
</dbReference>